<dbReference type="STRING" id="573413.Spirs_2129"/>
<dbReference type="RefSeq" id="WP_013254713.1">
    <property type="nucleotide sequence ID" value="NC_014364.1"/>
</dbReference>
<dbReference type="EMBL" id="CP002116">
    <property type="protein sequence ID" value="ADK81249.1"/>
    <property type="molecule type" value="Genomic_DNA"/>
</dbReference>
<evidence type="ECO:0000313" key="1">
    <source>
        <dbReference type="EMBL" id="ADK81249.1"/>
    </source>
</evidence>
<name>E1R363_SEDSS</name>
<organism evidence="1 2">
    <name type="scientific">Sediminispirochaeta smaragdinae (strain DSM 11293 / JCM 15392 / SEBR 4228)</name>
    <name type="common">Spirochaeta smaragdinae</name>
    <dbReference type="NCBI Taxonomy" id="573413"/>
    <lineage>
        <taxon>Bacteria</taxon>
        <taxon>Pseudomonadati</taxon>
        <taxon>Spirochaetota</taxon>
        <taxon>Spirochaetia</taxon>
        <taxon>Spirochaetales</taxon>
        <taxon>Spirochaetaceae</taxon>
        <taxon>Sediminispirochaeta</taxon>
    </lineage>
</organism>
<dbReference type="Proteomes" id="UP000002318">
    <property type="component" value="Chromosome"/>
</dbReference>
<evidence type="ECO:0000313" key="2">
    <source>
        <dbReference type="Proteomes" id="UP000002318"/>
    </source>
</evidence>
<reference evidence="1 2" key="1">
    <citation type="journal article" date="2010" name="Stand. Genomic Sci.">
        <title>Complete genome sequence of Spirochaeta smaragdinae type strain (SEBR 4228).</title>
        <authorList>
            <person name="Mavromatis K."/>
            <person name="Yasawong M."/>
            <person name="Chertkov O."/>
            <person name="Lapidus A."/>
            <person name="Lucas S."/>
            <person name="Nolan M."/>
            <person name="Del Rio T.G."/>
            <person name="Tice H."/>
            <person name="Cheng J.F."/>
            <person name="Pitluck S."/>
            <person name="Liolios K."/>
            <person name="Ivanova N."/>
            <person name="Tapia R."/>
            <person name="Han C."/>
            <person name="Bruce D."/>
            <person name="Goodwin L."/>
            <person name="Pati A."/>
            <person name="Chen A."/>
            <person name="Palaniappan K."/>
            <person name="Land M."/>
            <person name="Hauser L."/>
            <person name="Chang Y.J."/>
            <person name="Jeffries C.D."/>
            <person name="Detter J.C."/>
            <person name="Rohde M."/>
            <person name="Brambilla E."/>
            <person name="Spring S."/>
            <person name="Goker M."/>
            <person name="Sikorski J."/>
            <person name="Woyke T."/>
            <person name="Bristow J."/>
            <person name="Eisen J.A."/>
            <person name="Markowitz V."/>
            <person name="Hugenholtz P."/>
            <person name="Klenk H.P."/>
            <person name="Kyrpides N.C."/>
        </authorList>
    </citation>
    <scope>NUCLEOTIDE SEQUENCE [LARGE SCALE GENOMIC DNA]</scope>
    <source>
        <strain evidence="2">DSM 11293 / JCM 15392 / SEBR 4228</strain>
    </source>
</reference>
<keyword evidence="2" id="KW-1185">Reference proteome</keyword>
<accession>E1R363</accession>
<dbReference type="HOGENOM" id="CLU_2169496_0_0_12"/>
<dbReference type="OrthoDB" id="371216at2"/>
<protein>
    <submittedName>
        <fullName evidence="1">Uncharacterized protein</fullName>
    </submittedName>
</protein>
<dbReference type="KEGG" id="ssm:Spirs_2129"/>
<sequence length="110" mass="11907">MDNMRETGVLKVLADFNISEQHIVINPNDGFDIGLMMTEAPVSLFLGDSIDMLHNGSAVAIEGIVVQKNECRLGTVELSSRSLERIGSPGSVRLHLLPSSPRPRLLISPA</sequence>
<proteinExistence type="predicted"/>
<dbReference type="AlphaFoldDB" id="E1R363"/>
<gene>
    <name evidence="1" type="ordered locus">Spirs_2129</name>
</gene>